<dbReference type="GO" id="GO:0009451">
    <property type="term" value="P:RNA modification"/>
    <property type="evidence" value="ECO:0007669"/>
    <property type="project" value="InterPro"/>
</dbReference>
<dbReference type="PANTHER" id="PTHR47926:SF382">
    <property type="entry name" value="PENTACOTRIPEPTIDE-REPEAT REGION OF PRORP DOMAIN-CONTAINING PROTEIN"/>
    <property type="match status" value="1"/>
</dbReference>
<keyword evidence="4" id="KW-1185">Reference proteome</keyword>
<dbReference type="Pfam" id="PF13041">
    <property type="entry name" value="PPR_2"/>
    <property type="match status" value="4"/>
</dbReference>
<dbReference type="Pfam" id="PF01535">
    <property type="entry name" value="PPR"/>
    <property type="match status" value="3"/>
</dbReference>
<dbReference type="OrthoDB" id="185373at2759"/>
<accession>A0A9D4UUD7</accession>
<dbReference type="FunFam" id="1.25.40.10:FF:000031">
    <property type="entry name" value="Pentatricopeptide repeat-containing protein mitochondrial"/>
    <property type="match status" value="1"/>
</dbReference>
<organism evidence="3 4">
    <name type="scientific">Adiantum capillus-veneris</name>
    <name type="common">Maidenhair fern</name>
    <dbReference type="NCBI Taxonomy" id="13818"/>
    <lineage>
        <taxon>Eukaryota</taxon>
        <taxon>Viridiplantae</taxon>
        <taxon>Streptophyta</taxon>
        <taxon>Embryophyta</taxon>
        <taxon>Tracheophyta</taxon>
        <taxon>Polypodiopsida</taxon>
        <taxon>Polypodiidae</taxon>
        <taxon>Polypodiales</taxon>
        <taxon>Pteridineae</taxon>
        <taxon>Pteridaceae</taxon>
        <taxon>Vittarioideae</taxon>
        <taxon>Adiantum</taxon>
    </lineage>
</organism>
<dbReference type="FunFam" id="1.25.40.10:FF:000381">
    <property type="entry name" value="Pentatricopeptide repeat-containing protein"/>
    <property type="match status" value="1"/>
</dbReference>
<evidence type="ECO:0000256" key="2">
    <source>
        <dbReference type="PROSITE-ProRule" id="PRU00708"/>
    </source>
</evidence>
<evidence type="ECO:0000256" key="1">
    <source>
        <dbReference type="ARBA" id="ARBA00022737"/>
    </source>
</evidence>
<sequence length="619" mass="68211">MPWRRGTQKRMYCGNLPAGKRDQSDKDLKAVVLSLISSLKSCAKKKDLFQGSTLHADIRNRGLLDKSTPLGNTLISMYAKCGALAKAIEVLDEMSVHDVVSWNALIAGYAQQSQGEEALLCYEQMRSEGLSPDAFTYACILKACAITRDYEMGRNVHDEISSIGLLEHDVVLGNAVVDMYIKCGALRKAQEVLFDLPLRNVVTWSTLITGFIQHEQSEETMKCFRRMLSEGVTPNAFTYACILKACGITQDIGRGKEIHDEVVNQGLLEKDIILGNALIDMYVKCGELTVAERVLEKLPVRDVISWSAMIAGYARQGQGEEALGCFRQMQREGLSPNAVTYAGILRACGIILESEMGEQIHDEIVHQGLLEGDLMLGTALVEMYAKCGTLTKAQKAFDDLIVWDLATWNALISGYAQQGQGVEVLNCFERMQIEGLSPDIVSWNTLIGACAQQGLAQEALFCFHEMQEEGTCPNAITFINVLNACSHSGLVDEGQMYFETMIKKYGITPDKEHQTCMVDLFGRARHFDKTLSVIEKMPFSDYPPVWSALLSACREWGNVKLGRIAFDHAVQLDGGKIGPYILMENIYAAAGMEEDVHVVESLRVKIAASGFGASMTGLG</sequence>
<feature type="repeat" description="PPR" evidence="2">
    <location>
        <begin position="439"/>
        <end position="473"/>
    </location>
</feature>
<name>A0A9D4UUD7_ADICA</name>
<feature type="repeat" description="PPR" evidence="2">
    <location>
        <begin position="474"/>
        <end position="509"/>
    </location>
</feature>
<dbReference type="PROSITE" id="PS51375">
    <property type="entry name" value="PPR"/>
    <property type="match status" value="6"/>
</dbReference>
<keyword evidence="1" id="KW-0677">Repeat</keyword>
<proteinExistence type="predicted"/>
<dbReference type="NCBIfam" id="TIGR00756">
    <property type="entry name" value="PPR"/>
    <property type="match status" value="5"/>
</dbReference>
<dbReference type="Gene3D" id="1.25.40.10">
    <property type="entry name" value="Tetratricopeptide repeat domain"/>
    <property type="match status" value="4"/>
</dbReference>
<feature type="repeat" description="PPR" evidence="2">
    <location>
        <begin position="302"/>
        <end position="336"/>
    </location>
</feature>
<evidence type="ECO:0000313" key="3">
    <source>
        <dbReference type="EMBL" id="KAI5074072.1"/>
    </source>
</evidence>
<dbReference type="FunFam" id="1.25.40.10:FF:000158">
    <property type="entry name" value="pentatricopeptide repeat-containing protein At2g33680"/>
    <property type="match status" value="1"/>
</dbReference>
<dbReference type="EMBL" id="JABFUD020000011">
    <property type="protein sequence ID" value="KAI5074072.1"/>
    <property type="molecule type" value="Genomic_DNA"/>
</dbReference>
<feature type="repeat" description="PPR" evidence="2">
    <location>
        <begin position="98"/>
        <end position="132"/>
    </location>
</feature>
<feature type="repeat" description="PPR" evidence="2">
    <location>
        <begin position="200"/>
        <end position="234"/>
    </location>
</feature>
<feature type="repeat" description="PPR" evidence="2">
    <location>
        <begin position="404"/>
        <end position="438"/>
    </location>
</feature>
<dbReference type="PANTHER" id="PTHR47926">
    <property type="entry name" value="PENTATRICOPEPTIDE REPEAT-CONTAINING PROTEIN"/>
    <property type="match status" value="1"/>
</dbReference>
<dbReference type="Proteomes" id="UP000886520">
    <property type="component" value="Chromosome 11"/>
</dbReference>
<evidence type="ECO:0000313" key="4">
    <source>
        <dbReference type="Proteomes" id="UP000886520"/>
    </source>
</evidence>
<comment type="caution">
    <text evidence="3">The sequence shown here is derived from an EMBL/GenBank/DDBJ whole genome shotgun (WGS) entry which is preliminary data.</text>
</comment>
<protein>
    <recommendedName>
        <fullName evidence="5">Pentatricopeptide repeat-containing protein</fullName>
    </recommendedName>
</protein>
<dbReference type="AlphaFoldDB" id="A0A9D4UUD7"/>
<dbReference type="InterPro" id="IPR011990">
    <property type="entry name" value="TPR-like_helical_dom_sf"/>
</dbReference>
<evidence type="ECO:0008006" key="5">
    <source>
        <dbReference type="Google" id="ProtNLM"/>
    </source>
</evidence>
<gene>
    <name evidence="3" type="ORF">GOP47_0012085</name>
</gene>
<dbReference type="GO" id="GO:0048731">
    <property type="term" value="P:system development"/>
    <property type="evidence" value="ECO:0007669"/>
    <property type="project" value="UniProtKB-ARBA"/>
</dbReference>
<reference evidence="3" key="1">
    <citation type="submission" date="2021-01" db="EMBL/GenBank/DDBJ databases">
        <title>Adiantum capillus-veneris genome.</title>
        <authorList>
            <person name="Fang Y."/>
            <person name="Liao Q."/>
        </authorList>
    </citation>
    <scope>NUCLEOTIDE SEQUENCE</scope>
    <source>
        <strain evidence="3">H3</strain>
        <tissue evidence="3">Leaf</tissue>
    </source>
</reference>
<dbReference type="GO" id="GO:0003723">
    <property type="term" value="F:RNA binding"/>
    <property type="evidence" value="ECO:0007669"/>
    <property type="project" value="InterPro"/>
</dbReference>
<dbReference type="FunFam" id="1.25.40.10:FF:000073">
    <property type="entry name" value="Pentatricopeptide repeat-containing protein chloroplastic"/>
    <property type="match status" value="1"/>
</dbReference>
<dbReference type="InterPro" id="IPR046960">
    <property type="entry name" value="PPR_At4g14850-like_plant"/>
</dbReference>
<dbReference type="InterPro" id="IPR002885">
    <property type="entry name" value="PPR_rpt"/>
</dbReference>